<evidence type="ECO:0000313" key="7">
    <source>
        <dbReference type="EMBL" id="MXQ12064.1"/>
    </source>
</evidence>
<dbReference type="PANTHER" id="PTHR42711:SF5">
    <property type="entry name" value="ABC TRANSPORTER ATP-BINDING PROTEIN NATA"/>
    <property type="match status" value="1"/>
</dbReference>
<dbReference type="InterPro" id="IPR003593">
    <property type="entry name" value="AAA+_ATPase"/>
</dbReference>
<dbReference type="InterPro" id="IPR050763">
    <property type="entry name" value="ABC_transporter_ATP-binding"/>
</dbReference>
<dbReference type="PROSITE" id="PS00211">
    <property type="entry name" value="ABC_TRANSPORTER_1"/>
    <property type="match status" value="1"/>
</dbReference>
<dbReference type="PANTHER" id="PTHR42711">
    <property type="entry name" value="ABC TRANSPORTER ATP-BINDING PROTEIN"/>
    <property type="match status" value="1"/>
</dbReference>
<reference evidence="7 8" key="2">
    <citation type="submission" date="2020-01" db="EMBL/GenBank/DDBJ databases">
        <title>Microvirga sp. nov., an arsenate reduction bacterium isolated from Tibet hotspring sediments.</title>
        <authorList>
            <person name="Xian W.-D."/>
            <person name="Li W.-J."/>
        </authorList>
    </citation>
    <scope>NUCLEOTIDE SEQUENCE [LARGE SCALE GENOMIC DNA]</scope>
    <source>
        <strain evidence="7 8">KCTC 23863</strain>
    </source>
</reference>
<dbReference type="SUPFAM" id="SSF52540">
    <property type="entry name" value="P-loop containing nucleoside triphosphate hydrolases"/>
    <property type="match status" value="1"/>
</dbReference>
<dbReference type="RefSeq" id="WP_160884662.1">
    <property type="nucleotide sequence ID" value="NZ_WURB01000007.1"/>
</dbReference>
<gene>
    <name evidence="7" type="ORF">GR328_11425</name>
</gene>
<feature type="domain" description="ABC transporter" evidence="6">
    <location>
        <begin position="7"/>
        <end position="237"/>
    </location>
</feature>
<name>A0A7X3SPE8_9HYPH</name>
<evidence type="ECO:0000313" key="8">
    <source>
        <dbReference type="Proteomes" id="UP000436483"/>
    </source>
</evidence>
<dbReference type="EMBL" id="WURB01000007">
    <property type="protein sequence ID" value="MXQ12064.1"/>
    <property type="molecule type" value="Genomic_DNA"/>
</dbReference>
<evidence type="ECO:0000256" key="4">
    <source>
        <dbReference type="ARBA" id="ARBA00022741"/>
    </source>
</evidence>
<dbReference type="InterPro" id="IPR022467">
    <property type="entry name" value="ABC_transprt_ATP-bd_su_PQQ"/>
</dbReference>
<dbReference type="PROSITE" id="PS50893">
    <property type="entry name" value="ABC_TRANSPORTER_2"/>
    <property type="match status" value="1"/>
</dbReference>
<keyword evidence="8" id="KW-1185">Reference proteome</keyword>
<comment type="caution">
    <text evidence="7">The sequence shown here is derived from an EMBL/GenBank/DDBJ whole genome shotgun (WGS) entry which is preliminary data.</text>
</comment>
<keyword evidence="2" id="KW-0813">Transport</keyword>
<proteinExistence type="inferred from homology"/>
<dbReference type="OrthoDB" id="9778547at2"/>
<dbReference type="AlphaFoldDB" id="A0A7X3SPE8"/>
<sequence length="247" mass="26964">MSAADALRVENVSHWFGVRQVLSEVSFRVPQGQFVALLGPNGAGKTTLFAIIARLYHSRTGAVRVFERDMQREPSRALADLGIVFQARTLDPDLTIGQNLVYHAALHGIVKRHAVERSAALLARVGLADRMDDKVRTLSGGQARRVEIARALIHQPRLLLLDEPTVGLDMASRSDIVADIRALVREEGLSVLWATHILDEIEPDDGVVVLHEGQVIASGPVRSVASEGGLATAFHQLTNDRRVKENA</sequence>
<evidence type="ECO:0000256" key="3">
    <source>
        <dbReference type="ARBA" id="ARBA00022458"/>
    </source>
</evidence>
<reference evidence="7 8" key="1">
    <citation type="submission" date="2019-12" db="EMBL/GenBank/DDBJ databases">
        <authorList>
            <person name="Yuan C.-G."/>
        </authorList>
    </citation>
    <scope>NUCLEOTIDE SEQUENCE [LARGE SCALE GENOMIC DNA]</scope>
    <source>
        <strain evidence="7 8">KCTC 23863</strain>
    </source>
</reference>
<accession>A0A7X3SPE8</accession>
<dbReference type="SMART" id="SM00382">
    <property type="entry name" value="AAA"/>
    <property type="match status" value="1"/>
</dbReference>
<dbReference type="InterPro" id="IPR017871">
    <property type="entry name" value="ABC_transporter-like_CS"/>
</dbReference>
<dbReference type="Pfam" id="PF00005">
    <property type="entry name" value="ABC_tran"/>
    <property type="match status" value="1"/>
</dbReference>
<keyword evidence="3" id="KW-0536">Nodulation</keyword>
<dbReference type="Proteomes" id="UP000436483">
    <property type="component" value="Unassembled WGS sequence"/>
</dbReference>
<evidence type="ECO:0000256" key="2">
    <source>
        <dbReference type="ARBA" id="ARBA00022448"/>
    </source>
</evidence>
<organism evidence="7 8">
    <name type="scientific">Microvirga makkahensis</name>
    <dbReference type="NCBI Taxonomy" id="1128670"/>
    <lineage>
        <taxon>Bacteria</taxon>
        <taxon>Pseudomonadati</taxon>
        <taxon>Pseudomonadota</taxon>
        <taxon>Alphaproteobacteria</taxon>
        <taxon>Hyphomicrobiales</taxon>
        <taxon>Methylobacteriaceae</taxon>
        <taxon>Microvirga</taxon>
    </lineage>
</organism>
<keyword evidence="5 7" id="KW-0067">ATP-binding</keyword>
<comment type="similarity">
    <text evidence="1">Belongs to the ABC transporter superfamily.</text>
</comment>
<evidence type="ECO:0000256" key="1">
    <source>
        <dbReference type="ARBA" id="ARBA00005417"/>
    </source>
</evidence>
<protein>
    <submittedName>
        <fullName evidence="7">ATP-binding cassette domain-containing protein</fullName>
    </submittedName>
</protein>
<evidence type="ECO:0000256" key="5">
    <source>
        <dbReference type="ARBA" id="ARBA00022840"/>
    </source>
</evidence>
<dbReference type="Gene3D" id="3.40.50.300">
    <property type="entry name" value="P-loop containing nucleotide triphosphate hydrolases"/>
    <property type="match status" value="1"/>
</dbReference>
<dbReference type="InterPro" id="IPR003439">
    <property type="entry name" value="ABC_transporter-like_ATP-bd"/>
</dbReference>
<dbReference type="GO" id="GO:0016887">
    <property type="term" value="F:ATP hydrolysis activity"/>
    <property type="evidence" value="ECO:0007669"/>
    <property type="project" value="InterPro"/>
</dbReference>
<dbReference type="NCBIfam" id="TIGR03864">
    <property type="entry name" value="PQQ_ABC_ATP"/>
    <property type="match status" value="1"/>
</dbReference>
<evidence type="ECO:0000259" key="6">
    <source>
        <dbReference type="PROSITE" id="PS50893"/>
    </source>
</evidence>
<dbReference type="GO" id="GO:0005524">
    <property type="term" value="F:ATP binding"/>
    <property type="evidence" value="ECO:0007669"/>
    <property type="project" value="UniProtKB-KW"/>
</dbReference>
<keyword evidence="4" id="KW-0547">Nucleotide-binding</keyword>
<dbReference type="InterPro" id="IPR027417">
    <property type="entry name" value="P-loop_NTPase"/>
</dbReference>